<dbReference type="AlphaFoldDB" id="A0A483CS11"/>
<dbReference type="EMBL" id="PGCL01000001">
    <property type="protein sequence ID" value="TAJ45618.1"/>
    <property type="molecule type" value="Genomic_DNA"/>
</dbReference>
<feature type="transmembrane region" description="Helical" evidence="1">
    <location>
        <begin position="285"/>
        <end position="303"/>
    </location>
</feature>
<feature type="domain" description="PEGA" evidence="2">
    <location>
        <begin position="42"/>
        <end position="115"/>
    </location>
</feature>
<dbReference type="PANTHER" id="PTHR36194">
    <property type="entry name" value="S-LAYER-LIKE PROTEIN"/>
    <property type="match status" value="1"/>
</dbReference>
<organism evidence="3 4">
    <name type="scientific">Methanofollis fontis</name>
    <dbReference type="NCBI Taxonomy" id="2052832"/>
    <lineage>
        <taxon>Archaea</taxon>
        <taxon>Methanobacteriati</taxon>
        <taxon>Methanobacteriota</taxon>
        <taxon>Stenosarchaea group</taxon>
        <taxon>Methanomicrobia</taxon>
        <taxon>Methanomicrobiales</taxon>
        <taxon>Methanomicrobiaceae</taxon>
        <taxon>Methanofollis</taxon>
    </lineage>
</organism>
<name>A0A483CS11_9EURY</name>
<evidence type="ECO:0000313" key="3">
    <source>
        <dbReference type="EMBL" id="TAJ45618.1"/>
    </source>
</evidence>
<dbReference type="Pfam" id="PF08308">
    <property type="entry name" value="PEGA"/>
    <property type="match status" value="3"/>
</dbReference>
<dbReference type="Proteomes" id="UP000292580">
    <property type="component" value="Unassembled WGS sequence"/>
</dbReference>
<keyword evidence="1" id="KW-0472">Membrane</keyword>
<proteinExistence type="predicted"/>
<feature type="domain" description="PEGA" evidence="2">
    <location>
        <begin position="122"/>
        <end position="197"/>
    </location>
</feature>
<protein>
    <recommendedName>
        <fullName evidence="2">PEGA domain-containing protein</fullName>
    </recommendedName>
</protein>
<keyword evidence="1" id="KW-1133">Transmembrane helix</keyword>
<gene>
    <name evidence="3" type="ORF">CUJ86_02535</name>
</gene>
<evidence type="ECO:0000256" key="1">
    <source>
        <dbReference type="SAM" id="Phobius"/>
    </source>
</evidence>
<evidence type="ECO:0000259" key="2">
    <source>
        <dbReference type="Pfam" id="PF08308"/>
    </source>
</evidence>
<evidence type="ECO:0000313" key="4">
    <source>
        <dbReference type="Proteomes" id="UP000292580"/>
    </source>
</evidence>
<dbReference type="InterPro" id="IPR013229">
    <property type="entry name" value="PEGA"/>
</dbReference>
<comment type="caution">
    <text evidence="3">The sequence shown here is derived from an EMBL/GenBank/DDBJ whole genome shotgun (WGS) entry which is preliminary data.</text>
</comment>
<reference evidence="3 4" key="1">
    <citation type="submission" date="2017-11" db="EMBL/GenBank/DDBJ databases">
        <title>Isolation and Characterization of Methanofollis Species from Methane Seep Offshore SW Taiwan.</title>
        <authorList>
            <person name="Teng N.-H."/>
            <person name="Lai M.-C."/>
            <person name="Chen S.-C."/>
        </authorList>
    </citation>
    <scope>NUCLEOTIDE SEQUENCE [LARGE SCALE GENOMIC DNA]</scope>
    <source>
        <strain evidence="3 4">FWC-SCC2</strain>
    </source>
</reference>
<keyword evidence="1" id="KW-0812">Transmembrane</keyword>
<feature type="domain" description="PEGA" evidence="2">
    <location>
        <begin position="206"/>
        <end position="278"/>
    </location>
</feature>
<keyword evidence="4" id="KW-1185">Reference proteome</keyword>
<dbReference type="PANTHER" id="PTHR36194:SF1">
    <property type="entry name" value="S-LAYER-LIKE PROTEIN"/>
    <property type="match status" value="1"/>
</dbReference>
<sequence length="307" mass="32777">MVKNMRRNHAIILGILLIVGMIPCATAATDTTGQIGGDVGYYAIHCNVDGAKVYFDNDYKGDISDGRLLVEVYTTGTPYSTISVEADGYETYTTRIVEYPAKGETVDITVDLQQAPIGGDMGSYLVRCTVEGASVYFDNDFKGQIANGELLVPVYTTGTPYSTISVEAEGYETYTAPISQYPAKGQTVEIDVSLQQSPIGGDQGAYLVRCNVEGASVYFDNDNKGVIANGQLLVPVYTTGTPYTSIRVEASGYQTYTAPINQYPAAGQTVDISVTMTPVTPASPLSPLTVLGALCIGGVLLMLRRRS</sequence>
<accession>A0A483CS11</accession>